<dbReference type="InParanoid" id="A0A1D3D3D0"/>
<reference evidence="1 2" key="1">
    <citation type="journal article" date="2016" name="BMC Genomics">
        <title>Comparative genomics reveals Cyclospora cayetanensis possesses coccidia-like metabolism and invasion components but unique surface antigens.</title>
        <authorList>
            <person name="Liu S."/>
            <person name="Wang L."/>
            <person name="Zheng H."/>
            <person name="Xu Z."/>
            <person name="Roellig D.M."/>
            <person name="Li N."/>
            <person name="Frace M.A."/>
            <person name="Tang K."/>
            <person name="Arrowood M.J."/>
            <person name="Moss D.M."/>
            <person name="Zhang L."/>
            <person name="Feng Y."/>
            <person name="Xiao L."/>
        </authorList>
    </citation>
    <scope>NUCLEOTIDE SEQUENCE [LARGE SCALE GENOMIC DNA]</scope>
    <source>
        <strain evidence="1 2">CHN_HEN01</strain>
    </source>
</reference>
<accession>A0A1D3D3D0</accession>
<proteinExistence type="predicted"/>
<keyword evidence="2" id="KW-1185">Reference proteome</keyword>
<dbReference type="VEuPathDB" id="ToxoDB:cyc_00566"/>
<dbReference type="AlphaFoldDB" id="A0A1D3D3D0"/>
<dbReference type="EMBL" id="JROU02000916">
    <property type="protein sequence ID" value="OEH77959.1"/>
    <property type="molecule type" value="Genomic_DNA"/>
</dbReference>
<evidence type="ECO:0000313" key="1">
    <source>
        <dbReference type="EMBL" id="OEH77959.1"/>
    </source>
</evidence>
<comment type="caution">
    <text evidence="1">The sequence shown here is derived from an EMBL/GenBank/DDBJ whole genome shotgun (WGS) entry which is preliminary data.</text>
</comment>
<sequence>MQLRLKPCLLPLELRLWWLQRVPQQPRQRQENLPSSPRCVSRCVASGNLFLQAADLPQTLLSAAAARVERLPPQELLGDVLVQRPSAVHP</sequence>
<organism evidence="1 2">
    <name type="scientific">Cyclospora cayetanensis</name>
    <dbReference type="NCBI Taxonomy" id="88456"/>
    <lineage>
        <taxon>Eukaryota</taxon>
        <taxon>Sar</taxon>
        <taxon>Alveolata</taxon>
        <taxon>Apicomplexa</taxon>
        <taxon>Conoidasida</taxon>
        <taxon>Coccidia</taxon>
        <taxon>Eucoccidiorida</taxon>
        <taxon>Eimeriorina</taxon>
        <taxon>Eimeriidae</taxon>
        <taxon>Cyclospora</taxon>
    </lineage>
</organism>
<dbReference type="Proteomes" id="UP000095192">
    <property type="component" value="Unassembled WGS sequence"/>
</dbReference>
<name>A0A1D3D3D0_9EIME</name>
<protein>
    <submittedName>
        <fullName evidence="1">Uncharacterized protein</fullName>
    </submittedName>
</protein>
<gene>
    <name evidence="1" type="ORF">cyc_00566</name>
</gene>
<evidence type="ECO:0000313" key="2">
    <source>
        <dbReference type="Proteomes" id="UP000095192"/>
    </source>
</evidence>